<dbReference type="Proteomes" id="UP000500767">
    <property type="component" value="Chromosome"/>
</dbReference>
<sequence length="117" mass="12510">MPIPLERTGPASIASATDDALNGLLRAPIAVALGDETEHVCLGAVIDHIGRARLCGWHLVLHGAARDAQSGIEAWTHLYRVMPDHGGRVLVLLHRACAGDQREELRREAVRASLGLG</sequence>
<reference evidence="1 2" key="1">
    <citation type="journal article" date="2014" name="World J. Microbiol. Biotechnol.">
        <title>Biodiversity and physiological characteristics of Antarctic and Arctic lichens-associated bacteria.</title>
        <authorList>
            <person name="Lee Y.M."/>
            <person name="Kim E.H."/>
            <person name="Lee H.K."/>
            <person name="Hong S.G."/>
        </authorList>
    </citation>
    <scope>NUCLEOTIDE SEQUENCE [LARGE SCALE GENOMIC DNA]</scope>
    <source>
        <strain evidence="1 2">PAMC 26569</strain>
    </source>
</reference>
<dbReference type="RefSeq" id="WP_171836435.1">
    <property type="nucleotide sequence ID" value="NZ_CP053708.1"/>
</dbReference>
<dbReference type="KEGG" id="lck:HN018_03065"/>
<protein>
    <submittedName>
        <fullName evidence="1">Uncharacterized protein</fullName>
    </submittedName>
</protein>
<keyword evidence="2" id="KW-1185">Reference proteome</keyword>
<proteinExistence type="predicted"/>
<dbReference type="AlphaFoldDB" id="A0A6M8HLC6"/>
<gene>
    <name evidence="1" type="ORF">HN018_03065</name>
</gene>
<accession>A0A6M8HLC6</accession>
<evidence type="ECO:0000313" key="1">
    <source>
        <dbReference type="EMBL" id="QKE89164.1"/>
    </source>
</evidence>
<evidence type="ECO:0000313" key="2">
    <source>
        <dbReference type="Proteomes" id="UP000500767"/>
    </source>
</evidence>
<dbReference type="EMBL" id="CP053708">
    <property type="protein sequence ID" value="QKE89164.1"/>
    <property type="molecule type" value="Genomic_DNA"/>
</dbReference>
<name>A0A6M8HLC6_9PROT</name>
<organism evidence="1 2">
    <name type="scientific">Lichenicola cladoniae</name>
    <dbReference type="NCBI Taxonomy" id="1484109"/>
    <lineage>
        <taxon>Bacteria</taxon>
        <taxon>Pseudomonadati</taxon>
        <taxon>Pseudomonadota</taxon>
        <taxon>Alphaproteobacteria</taxon>
        <taxon>Acetobacterales</taxon>
        <taxon>Acetobacteraceae</taxon>
        <taxon>Lichenicola</taxon>
    </lineage>
</organism>